<evidence type="ECO:0000313" key="1">
    <source>
        <dbReference type="EMBL" id="ACH40242.1"/>
    </source>
</evidence>
<reference evidence="1 2" key="2">
    <citation type="journal article" date="2010" name="BMC Genomics">
        <title>The genome of Geobacter bemidjiensis, exemplar for the subsurface clade of Geobacter species that predominate in Fe(III)-reducing subsurface environments.</title>
        <authorList>
            <person name="Aklujkar M."/>
            <person name="Young N.D."/>
            <person name="Holmes D."/>
            <person name="Chavan M."/>
            <person name="Risso C."/>
            <person name="Kiss H.E."/>
            <person name="Han C.S."/>
            <person name="Land M.L."/>
            <person name="Lovley D.R."/>
        </authorList>
    </citation>
    <scope>NUCLEOTIDE SEQUENCE [LARGE SCALE GENOMIC DNA]</scope>
    <source>
        <strain evidence="2">ATCC BAA-1014 / DSM 16622 / JCM 12645 / Bem</strain>
    </source>
</reference>
<dbReference type="EMBL" id="CP001124">
    <property type="protein sequence ID" value="ACH40242.1"/>
    <property type="molecule type" value="Genomic_DNA"/>
</dbReference>
<dbReference type="AlphaFoldDB" id="B5E9R8"/>
<dbReference type="RefSeq" id="WP_012531674.1">
    <property type="nucleotide sequence ID" value="NC_011146.1"/>
</dbReference>
<dbReference type="Proteomes" id="UP000008825">
    <property type="component" value="Chromosome"/>
</dbReference>
<proteinExistence type="predicted"/>
<dbReference type="OrthoDB" id="4775342at2"/>
<dbReference type="HOGENOM" id="CLU_1794656_0_0_7"/>
<evidence type="ECO:0000313" key="2">
    <source>
        <dbReference type="Proteomes" id="UP000008825"/>
    </source>
</evidence>
<keyword evidence="2" id="KW-1185">Reference proteome</keyword>
<sequence>MTNPEIIVNLWYYVDENQQFISALAGRAYIAEGSDEEKTSLLRHLAGTDYPLAVHRPVPDRYVTDFVDRARPGIAQFSELDNPATQLFEEVYQFIELELAQMAEKQNWPVDFKIPENPLYVMTALYRDDFGEVHVLGA</sequence>
<protein>
    <submittedName>
        <fullName evidence="1">Uncharacterized protein</fullName>
    </submittedName>
</protein>
<dbReference type="STRING" id="404380.Gbem_3245"/>
<dbReference type="eggNOG" id="ENOG502ZFNB">
    <property type="taxonomic scope" value="Bacteria"/>
</dbReference>
<gene>
    <name evidence="1" type="ordered locus">Gbem_3245</name>
</gene>
<accession>B5E9R8</accession>
<reference evidence="1 2" key="1">
    <citation type="submission" date="2008-07" db="EMBL/GenBank/DDBJ databases">
        <title>Complete sequence of Geobacter bemidjiensis BEM.</title>
        <authorList>
            <consortium name="US DOE Joint Genome Institute"/>
            <person name="Lucas S."/>
            <person name="Copeland A."/>
            <person name="Lapidus A."/>
            <person name="Glavina del Rio T."/>
            <person name="Dalin E."/>
            <person name="Tice H."/>
            <person name="Bruce D."/>
            <person name="Goodwin L."/>
            <person name="Pitluck S."/>
            <person name="Kiss H."/>
            <person name="Brettin T."/>
            <person name="Detter J.C."/>
            <person name="Han C."/>
            <person name="Kuske C.R."/>
            <person name="Schmutz J."/>
            <person name="Larimer F."/>
            <person name="Land M."/>
            <person name="Hauser L."/>
            <person name="Kyrpides N."/>
            <person name="Lykidis A."/>
            <person name="Lovley D."/>
            <person name="Richardson P."/>
        </authorList>
    </citation>
    <scope>NUCLEOTIDE SEQUENCE [LARGE SCALE GENOMIC DNA]</scope>
    <source>
        <strain evidence="2">ATCC BAA-1014 / DSM 16622 / JCM 12645 / Bem</strain>
    </source>
</reference>
<dbReference type="KEGG" id="gbm:Gbem_3245"/>
<organism evidence="1 2">
    <name type="scientific">Citrifermentans bemidjiense (strain ATCC BAA-1014 / DSM 16622 / JCM 12645 / Bem)</name>
    <name type="common">Geobacter bemidjiensis</name>
    <dbReference type="NCBI Taxonomy" id="404380"/>
    <lineage>
        <taxon>Bacteria</taxon>
        <taxon>Pseudomonadati</taxon>
        <taxon>Thermodesulfobacteriota</taxon>
        <taxon>Desulfuromonadia</taxon>
        <taxon>Geobacterales</taxon>
        <taxon>Geobacteraceae</taxon>
        <taxon>Citrifermentans</taxon>
    </lineage>
</organism>
<name>B5E9R8_CITBB</name>